<dbReference type="InterPro" id="IPR029062">
    <property type="entry name" value="Class_I_gatase-like"/>
</dbReference>
<dbReference type="Proteomes" id="UP000694941">
    <property type="component" value="Unplaced"/>
</dbReference>
<gene>
    <name evidence="3" type="primary">LOC106471263</name>
</gene>
<dbReference type="PANTHER" id="PTHR10224:SF12">
    <property type="entry name" value="GLYOXALASE ELBB"/>
    <property type="match status" value="1"/>
</dbReference>
<dbReference type="GeneID" id="106471263"/>
<keyword evidence="1" id="KW-0732">Signal</keyword>
<organism evidence="2 3">
    <name type="scientific">Limulus polyphemus</name>
    <name type="common">Atlantic horseshoe crab</name>
    <dbReference type="NCBI Taxonomy" id="6850"/>
    <lineage>
        <taxon>Eukaryota</taxon>
        <taxon>Metazoa</taxon>
        <taxon>Ecdysozoa</taxon>
        <taxon>Arthropoda</taxon>
        <taxon>Chelicerata</taxon>
        <taxon>Merostomata</taxon>
        <taxon>Xiphosura</taxon>
        <taxon>Limulidae</taxon>
        <taxon>Limulus</taxon>
    </lineage>
</organism>
<feature type="signal peptide" evidence="1">
    <location>
        <begin position="1"/>
        <end position="24"/>
    </location>
</feature>
<evidence type="ECO:0000313" key="3">
    <source>
        <dbReference type="RefSeq" id="XP_013787308.2"/>
    </source>
</evidence>
<protein>
    <submittedName>
        <fullName evidence="3">ES1 protein homolog, mitochondrial-like</fullName>
    </submittedName>
</protein>
<proteinExistence type="predicted"/>
<feature type="chain" id="PRO_5046611415" evidence="1">
    <location>
        <begin position="25"/>
        <end position="112"/>
    </location>
</feature>
<dbReference type="RefSeq" id="XP_013787308.2">
    <property type="nucleotide sequence ID" value="XM_013931854.2"/>
</dbReference>
<sequence length="112" mass="12520">MLLHILFIQTFFSYSFCCIAPVLAARVLGKVELTLGQDKDDGTGKWPYFGATEAVKSWGSVHHNKNVDEVVVDKRNLIVTTPAFMYDTPLFHQIYDGIGEMIKSLLGLIGKK</sequence>
<name>A0ABM1BRL2_LIMPO</name>
<keyword evidence="2" id="KW-1185">Reference proteome</keyword>
<reference evidence="3" key="1">
    <citation type="submission" date="2025-08" db="UniProtKB">
        <authorList>
            <consortium name="RefSeq"/>
        </authorList>
    </citation>
    <scope>IDENTIFICATION</scope>
    <source>
        <tissue evidence="3">Muscle</tissue>
    </source>
</reference>
<evidence type="ECO:0000313" key="2">
    <source>
        <dbReference type="Proteomes" id="UP000694941"/>
    </source>
</evidence>
<accession>A0ABM1BRL2</accession>
<evidence type="ECO:0000256" key="1">
    <source>
        <dbReference type="SAM" id="SignalP"/>
    </source>
</evidence>
<dbReference type="Gene3D" id="3.40.50.880">
    <property type="match status" value="1"/>
</dbReference>
<dbReference type="PANTHER" id="PTHR10224">
    <property type="entry name" value="ES1 PROTEIN HOMOLOG, MITOCHONDRIAL"/>
    <property type="match status" value="1"/>
</dbReference>